<protein>
    <submittedName>
        <fullName evidence="10">MFS transporter</fullName>
    </submittedName>
</protein>
<dbReference type="PANTHER" id="PTHR43124">
    <property type="entry name" value="PURINE EFFLUX PUMP PBUE"/>
    <property type="match status" value="1"/>
</dbReference>
<evidence type="ECO:0000256" key="8">
    <source>
        <dbReference type="SAM" id="SignalP"/>
    </source>
</evidence>
<feature type="transmembrane region" description="Helical" evidence="7">
    <location>
        <begin position="229"/>
        <end position="253"/>
    </location>
</feature>
<keyword evidence="4 7" id="KW-0812">Transmembrane</keyword>
<sequence>MKLSARISLLSLAVTTTFGTMMAAPAVKPLAVAFPGTNALFVQWVVTISSLFILPTLFMAGNLGRRFSRKNILIAGLLLYIIGGVGPAFMNSFEMILVCRAILGLSIGLISPTFNALIAENFQGKERSRMNGIQTSINGIGGAVFLTFGGIIASFGWREVFLTYLYAGLLFILVIAFLPKFPPMQVEQMEKGSVKLPKFFLAVAVAAGLHAMLFTLIPTNLSLFLSNNGIGSVASVGYLTAFALVGVFVGGLAVTRLSTLFKKMLVPLDLAVMAGGFVLLGFAHTIWTVALSVFMIGLAEGMLFPLSFIKTAEVVPKLSLTTAISLMLACVYACQFLSPLFVKGVELLLHTDSTRGVFMAVATALAVTVVIYLPLVRNRKNAAVQSMS</sequence>
<feature type="transmembrane region" description="Helical" evidence="7">
    <location>
        <begin position="161"/>
        <end position="178"/>
    </location>
</feature>
<accession>A0A6L8V043</accession>
<dbReference type="InterPro" id="IPR020846">
    <property type="entry name" value="MFS_dom"/>
</dbReference>
<evidence type="ECO:0000313" key="10">
    <source>
        <dbReference type="EMBL" id="MZQ83062.1"/>
    </source>
</evidence>
<keyword evidence="2" id="KW-0813">Transport</keyword>
<dbReference type="PROSITE" id="PS00217">
    <property type="entry name" value="SUGAR_TRANSPORT_2"/>
    <property type="match status" value="1"/>
</dbReference>
<dbReference type="Gene3D" id="1.20.1250.20">
    <property type="entry name" value="MFS general substrate transporter like domains"/>
    <property type="match status" value="1"/>
</dbReference>
<gene>
    <name evidence="10" type="ORF">GQF01_13190</name>
</gene>
<keyword evidence="6 7" id="KW-0472">Membrane</keyword>
<feature type="transmembrane region" description="Helical" evidence="7">
    <location>
        <begin position="289"/>
        <end position="308"/>
    </location>
</feature>
<feature type="transmembrane region" description="Helical" evidence="7">
    <location>
        <begin position="320"/>
        <end position="342"/>
    </location>
</feature>
<dbReference type="GO" id="GO:0022857">
    <property type="term" value="F:transmembrane transporter activity"/>
    <property type="evidence" value="ECO:0007669"/>
    <property type="project" value="InterPro"/>
</dbReference>
<evidence type="ECO:0000256" key="6">
    <source>
        <dbReference type="ARBA" id="ARBA00023136"/>
    </source>
</evidence>
<dbReference type="InterPro" id="IPR005829">
    <property type="entry name" value="Sugar_transporter_CS"/>
</dbReference>
<evidence type="ECO:0000256" key="2">
    <source>
        <dbReference type="ARBA" id="ARBA00022448"/>
    </source>
</evidence>
<feature type="transmembrane region" description="Helical" evidence="7">
    <location>
        <begin position="95"/>
        <end position="117"/>
    </location>
</feature>
<organism evidence="10 11">
    <name type="scientific">Paenibacillus silvestris</name>
    <dbReference type="NCBI Taxonomy" id="2606219"/>
    <lineage>
        <taxon>Bacteria</taxon>
        <taxon>Bacillati</taxon>
        <taxon>Bacillota</taxon>
        <taxon>Bacilli</taxon>
        <taxon>Bacillales</taxon>
        <taxon>Paenibacillaceae</taxon>
        <taxon>Paenibacillus</taxon>
    </lineage>
</organism>
<feature type="transmembrane region" description="Helical" evidence="7">
    <location>
        <begin position="137"/>
        <end position="155"/>
    </location>
</feature>
<dbReference type="PROSITE" id="PS50850">
    <property type="entry name" value="MFS"/>
    <property type="match status" value="1"/>
</dbReference>
<name>A0A6L8V043_9BACL</name>
<evidence type="ECO:0000256" key="1">
    <source>
        <dbReference type="ARBA" id="ARBA00004651"/>
    </source>
</evidence>
<comment type="caution">
    <text evidence="10">The sequence shown here is derived from an EMBL/GenBank/DDBJ whole genome shotgun (WGS) entry which is preliminary data.</text>
</comment>
<evidence type="ECO:0000256" key="3">
    <source>
        <dbReference type="ARBA" id="ARBA00022475"/>
    </source>
</evidence>
<evidence type="ECO:0000256" key="4">
    <source>
        <dbReference type="ARBA" id="ARBA00022692"/>
    </source>
</evidence>
<dbReference type="AlphaFoldDB" id="A0A6L8V043"/>
<dbReference type="EMBL" id="WTUZ01000016">
    <property type="protein sequence ID" value="MZQ83062.1"/>
    <property type="molecule type" value="Genomic_DNA"/>
</dbReference>
<dbReference type="PANTHER" id="PTHR43124:SF3">
    <property type="entry name" value="CHLORAMPHENICOL EFFLUX PUMP RV0191"/>
    <property type="match status" value="1"/>
</dbReference>
<feature type="signal peptide" evidence="8">
    <location>
        <begin position="1"/>
        <end position="23"/>
    </location>
</feature>
<feature type="domain" description="Major facilitator superfamily (MFS) profile" evidence="9">
    <location>
        <begin position="1"/>
        <end position="380"/>
    </location>
</feature>
<feature type="transmembrane region" description="Helical" evidence="7">
    <location>
        <begin position="357"/>
        <end position="376"/>
    </location>
</feature>
<feature type="transmembrane region" description="Helical" evidence="7">
    <location>
        <begin position="265"/>
        <end position="283"/>
    </location>
</feature>
<evidence type="ECO:0000256" key="5">
    <source>
        <dbReference type="ARBA" id="ARBA00022989"/>
    </source>
</evidence>
<dbReference type="RefSeq" id="WP_161407243.1">
    <property type="nucleotide sequence ID" value="NZ_WTUZ01000016.1"/>
</dbReference>
<dbReference type="InterPro" id="IPR036259">
    <property type="entry name" value="MFS_trans_sf"/>
</dbReference>
<keyword evidence="3" id="KW-1003">Cell membrane</keyword>
<evidence type="ECO:0000259" key="9">
    <source>
        <dbReference type="PROSITE" id="PS50850"/>
    </source>
</evidence>
<feature type="transmembrane region" description="Helical" evidence="7">
    <location>
        <begin position="39"/>
        <end position="60"/>
    </location>
</feature>
<dbReference type="GO" id="GO:0005886">
    <property type="term" value="C:plasma membrane"/>
    <property type="evidence" value="ECO:0007669"/>
    <property type="project" value="UniProtKB-SubCell"/>
</dbReference>
<dbReference type="InterPro" id="IPR011701">
    <property type="entry name" value="MFS"/>
</dbReference>
<comment type="subcellular location">
    <subcellularLocation>
        <location evidence="1">Cell membrane</location>
        <topology evidence="1">Multi-pass membrane protein</topology>
    </subcellularLocation>
</comment>
<keyword evidence="8" id="KW-0732">Signal</keyword>
<feature type="transmembrane region" description="Helical" evidence="7">
    <location>
        <begin position="72"/>
        <end position="89"/>
    </location>
</feature>
<feature type="transmembrane region" description="Helical" evidence="7">
    <location>
        <begin position="199"/>
        <end position="217"/>
    </location>
</feature>
<dbReference type="InterPro" id="IPR050189">
    <property type="entry name" value="MFS_Efflux_Transporters"/>
</dbReference>
<keyword evidence="5 7" id="KW-1133">Transmembrane helix</keyword>
<evidence type="ECO:0000256" key="7">
    <source>
        <dbReference type="SAM" id="Phobius"/>
    </source>
</evidence>
<proteinExistence type="predicted"/>
<reference evidence="10 11" key="1">
    <citation type="submission" date="2019-12" db="EMBL/GenBank/DDBJ databases">
        <title>Paenibacillus sp. nov. sp. isolated from soil.</title>
        <authorList>
            <person name="Kim J."/>
            <person name="Jeong S.E."/>
            <person name="Jung H.S."/>
            <person name="Jeon C.O."/>
        </authorList>
    </citation>
    <scope>NUCLEOTIDE SEQUENCE [LARGE SCALE GENOMIC DNA]</scope>
    <source>
        <strain evidence="10 11">5J-6</strain>
    </source>
</reference>
<keyword evidence="11" id="KW-1185">Reference proteome</keyword>
<dbReference type="SUPFAM" id="SSF103473">
    <property type="entry name" value="MFS general substrate transporter"/>
    <property type="match status" value="1"/>
</dbReference>
<dbReference type="CDD" id="cd17473">
    <property type="entry name" value="MFS_arabinose_efflux_permease_like"/>
    <property type="match status" value="1"/>
</dbReference>
<dbReference type="Pfam" id="PF07690">
    <property type="entry name" value="MFS_1"/>
    <property type="match status" value="1"/>
</dbReference>
<feature type="chain" id="PRO_5026854568" evidence="8">
    <location>
        <begin position="24"/>
        <end position="388"/>
    </location>
</feature>
<evidence type="ECO:0000313" key="11">
    <source>
        <dbReference type="Proteomes" id="UP000481087"/>
    </source>
</evidence>
<dbReference type="Proteomes" id="UP000481087">
    <property type="component" value="Unassembled WGS sequence"/>
</dbReference>